<dbReference type="EMBL" id="CM055758">
    <property type="protein sequence ID" value="KAJ7988108.1"/>
    <property type="molecule type" value="Genomic_DNA"/>
</dbReference>
<keyword evidence="2" id="KW-1185">Reference proteome</keyword>
<gene>
    <name evidence="1" type="ORF">DPEC_G00320210</name>
</gene>
<comment type="caution">
    <text evidence="1">The sequence shown here is derived from an EMBL/GenBank/DDBJ whole genome shotgun (WGS) entry which is preliminary data.</text>
</comment>
<dbReference type="Proteomes" id="UP001157502">
    <property type="component" value="Chromosome 31"/>
</dbReference>
<proteinExistence type="predicted"/>
<accession>A0ACC2F9R4</accession>
<protein>
    <submittedName>
        <fullName evidence="1">Uncharacterized protein</fullName>
    </submittedName>
</protein>
<evidence type="ECO:0000313" key="1">
    <source>
        <dbReference type="EMBL" id="KAJ7988108.1"/>
    </source>
</evidence>
<reference evidence="1" key="1">
    <citation type="submission" date="2021-05" db="EMBL/GenBank/DDBJ databases">
        <authorList>
            <person name="Pan Q."/>
            <person name="Jouanno E."/>
            <person name="Zahm M."/>
            <person name="Klopp C."/>
            <person name="Cabau C."/>
            <person name="Louis A."/>
            <person name="Berthelot C."/>
            <person name="Parey E."/>
            <person name="Roest Crollius H."/>
            <person name="Montfort J."/>
            <person name="Robinson-Rechavi M."/>
            <person name="Bouchez O."/>
            <person name="Lampietro C."/>
            <person name="Lopez Roques C."/>
            <person name="Donnadieu C."/>
            <person name="Postlethwait J."/>
            <person name="Bobe J."/>
            <person name="Dillon D."/>
            <person name="Chandos A."/>
            <person name="von Hippel F."/>
            <person name="Guiguen Y."/>
        </authorList>
    </citation>
    <scope>NUCLEOTIDE SEQUENCE</scope>
    <source>
        <strain evidence="1">YG-Jan2019</strain>
    </source>
</reference>
<evidence type="ECO:0000313" key="2">
    <source>
        <dbReference type="Proteomes" id="UP001157502"/>
    </source>
</evidence>
<name>A0ACC2F9R4_DALPE</name>
<sequence length="492" mass="54438">MTSARTGLMTGPTLLILLIIAPVYPLDSECSFYKGRDNFVLDTEDSVKDGANLILVPAATTVEECKNDCCLDPNCNLALIEKGEQADSVTQCFLFNCMYKKEFVCRFVSKPGFTNYILDSVYEEYLKEPETTRDTNDKRPVAKAGRDVVVQPSENVTLDGVESWDDKGITYYRWSLVNGNASVVLKNTKYNEQINLSNLYPGVYVVKLVVKDSSGQIASDTVSVLVLTPEQSDGHCMIPKKVGLCRGAFPRWHYNAASGNCENFTFGGCKGNRNNYLTLDECTKACNGVQEKTTRRLHPDGEQCGSTCHPGQFTCKNGCCLENALECDTVSQCSDHSDEVACDSFNQTFSRLLKIDVDGRKAFCTEPPRTGLCRASHARWYYDPVKGDCHRFTYGGCGGNDNNFEMKDKCLTTCRGVNENDIFGQRTSERLEEEDESRSGSAAVAVVLGVVILALLAVLGYCFLKKRKERSSQHQAVPTSDTTVYNSTTKPV</sequence>
<organism evidence="1 2">
    <name type="scientific">Dallia pectoralis</name>
    <name type="common">Alaska blackfish</name>
    <dbReference type="NCBI Taxonomy" id="75939"/>
    <lineage>
        <taxon>Eukaryota</taxon>
        <taxon>Metazoa</taxon>
        <taxon>Chordata</taxon>
        <taxon>Craniata</taxon>
        <taxon>Vertebrata</taxon>
        <taxon>Euteleostomi</taxon>
        <taxon>Actinopterygii</taxon>
        <taxon>Neopterygii</taxon>
        <taxon>Teleostei</taxon>
        <taxon>Protacanthopterygii</taxon>
        <taxon>Esociformes</taxon>
        <taxon>Umbridae</taxon>
        <taxon>Dallia</taxon>
    </lineage>
</organism>